<dbReference type="EMBL" id="VKLS01000031">
    <property type="protein sequence ID" value="TSB43328.1"/>
    <property type="molecule type" value="Genomic_DNA"/>
</dbReference>
<dbReference type="InterPro" id="IPR023214">
    <property type="entry name" value="HAD_sf"/>
</dbReference>
<accession>A0A553ZPD6</accession>
<organism evidence="1 2">
    <name type="scientific">Streptomyces benahoarensis</name>
    <dbReference type="NCBI Taxonomy" id="2595054"/>
    <lineage>
        <taxon>Bacteria</taxon>
        <taxon>Bacillati</taxon>
        <taxon>Actinomycetota</taxon>
        <taxon>Actinomycetes</taxon>
        <taxon>Kitasatosporales</taxon>
        <taxon>Streptomycetaceae</taxon>
        <taxon>Streptomyces</taxon>
    </lineage>
</organism>
<name>A0A553ZPD6_9ACTN</name>
<keyword evidence="2" id="KW-1185">Reference proteome</keyword>
<gene>
    <name evidence="1" type="ORF">FNZ23_05235</name>
</gene>
<dbReference type="SUPFAM" id="SSF56784">
    <property type="entry name" value="HAD-like"/>
    <property type="match status" value="1"/>
</dbReference>
<dbReference type="AlphaFoldDB" id="A0A553ZPD6"/>
<dbReference type="OrthoDB" id="4547358at2"/>
<evidence type="ECO:0000313" key="1">
    <source>
        <dbReference type="EMBL" id="TSB43328.1"/>
    </source>
</evidence>
<dbReference type="Gene3D" id="3.40.50.1000">
    <property type="entry name" value="HAD superfamily/HAD-like"/>
    <property type="match status" value="1"/>
</dbReference>
<proteinExistence type="predicted"/>
<dbReference type="InterPro" id="IPR006439">
    <property type="entry name" value="HAD-SF_hydro_IA"/>
</dbReference>
<dbReference type="GO" id="GO:0008967">
    <property type="term" value="F:phosphoglycolate phosphatase activity"/>
    <property type="evidence" value="ECO:0007669"/>
    <property type="project" value="TreeGrafter"/>
</dbReference>
<dbReference type="NCBIfam" id="TIGR01509">
    <property type="entry name" value="HAD-SF-IA-v3"/>
    <property type="match status" value="1"/>
</dbReference>
<dbReference type="PANTHER" id="PTHR43434:SF1">
    <property type="entry name" value="PHOSPHOGLYCOLATE PHOSPHATASE"/>
    <property type="match status" value="1"/>
</dbReference>
<dbReference type="Pfam" id="PF00702">
    <property type="entry name" value="Hydrolase"/>
    <property type="match status" value="1"/>
</dbReference>
<dbReference type="GO" id="GO:0006281">
    <property type="term" value="P:DNA repair"/>
    <property type="evidence" value="ECO:0007669"/>
    <property type="project" value="TreeGrafter"/>
</dbReference>
<comment type="caution">
    <text evidence="1">The sequence shown here is derived from an EMBL/GenBank/DDBJ whole genome shotgun (WGS) entry which is preliminary data.</text>
</comment>
<dbReference type="InterPro" id="IPR050155">
    <property type="entry name" value="HAD-like_hydrolase_sf"/>
</dbReference>
<protein>
    <submittedName>
        <fullName evidence="1">HAD family phosphatase</fullName>
    </submittedName>
</protein>
<dbReference type="PANTHER" id="PTHR43434">
    <property type="entry name" value="PHOSPHOGLYCOLATE PHOSPHATASE"/>
    <property type="match status" value="1"/>
</dbReference>
<evidence type="ECO:0000313" key="2">
    <source>
        <dbReference type="Proteomes" id="UP000320888"/>
    </source>
</evidence>
<dbReference type="InterPro" id="IPR036412">
    <property type="entry name" value="HAD-like_sf"/>
</dbReference>
<sequence length="230" mass="23735">MSASPEGLASVLAPVRHVLLDFDGPVCSVFAGFPAADVARRLTGLLSGPDGPPPGHEESDPLAMLRRIADEREDLVPLADETLARLEMEAVDRAQPTPGARAFLEECQASGRSVWMVSNNATVAIERYLAAHGLDRLVAGQFGRVSGHPESMKPSPQLLSAAMAAAAAKPGDCVFVGDAVRDVEAAHAAGMEAIGYANKPGKGAALTKAGAVAVVTSMDSLARAMANGRT</sequence>
<dbReference type="CDD" id="cd01427">
    <property type="entry name" value="HAD_like"/>
    <property type="match status" value="1"/>
</dbReference>
<reference evidence="1 2" key="1">
    <citation type="submission" date="2019-07" db="EMBL/GenBank/DDBJ databases">
        <title>Draft genome for Streptomyces benahoarensis MZ03-48.</title>
        <authorList>
            <person name="Gonzalez-Pimentel J.L."/>
        </authorList>
    </citation>
    <scope>NUCLEOTIDE SEQUENCE [LARGE SCALE GENOMIC DNA]</scope>
    <source>
        <strain evidence="1 2">MZ03-48</strain>
    </source>
</reference>
<dbReference type="Proteomes" id="UP000320888">
    <property type="component" value="Unassembled WGS sequence"/>
</dbReference>